<dbReference type="InterPro" id="IPR045851">
    <property type="entry name" value="AMP-bd_C_sf"/>
</dbReference>
<dbReference type="PANTHER" id="PTHR24096">
    <property type="entry name" value="LONG-CHAIN-FATTY-ACID--COA LIGASE"/>
    <property type="match status" value="1"/>
</dbReference>
<organism evidence="7 8">
    <name type="scientific">Acrobeloides nanus</name>
    <dbReference type="NCBI Taxonomy" id="290746"/>
    <lineage>
        <taxon>Eukaryota</taxon>
        <taxon>Metazoa</taxon>
        <taxon>Ecdysozoa</taxon>
        <taxon>Nematoda</taxon>
        <taxon>Chromadorea</taxon>
        <taxon>Rhabditida</taxon>
        <taxon>Tylenchina</taxon>
        <taxon>Cephalobomorpha</taxon>
        <taxon>Cephaloboidea</taxon>
        <taxon>Cephalobidae</taxon>
        <taxon>Acrobeloides</taxon>
    </lineage>
</organism>
<feature type="compositionally biased region" description="Pro residues" evidence="3">
    <location>
        <begin position="244"/>
        <end position="253"/>
    </location>
</feature>
<keyword evidence="2" id="KW-0576">Peroxisome</keyword>
<feature type="compositionally biased region" description="Polar residues" evidence="3">
    <location>
        <begin position="220"/>
        <end position="230"/>
    </location>
</feature>
<dbReference type="PANTHER" id="PTHR24096:SF422">
    <property type="entry name" value="BCDNA.GH02901"/>
    <property type="match status" value="1"/>
</dbReference>
<evidence type="ECO:0000313" key="8">
    <source>
        <dbReference type="WBParaSite" id="ACRNAN_scaffold3010.g11664.t1"/>
    </source>
</evidence>
<name>A0A914DLR7_9BILA</name>
<sequence>MLVFLAKHPLIDKYDLSSVEIIFTGAAPAGSDLIEEVKRRLPNLKFVVQGYGMTEVGLASHLPILSKKHEATVGKIASNVEMKIIDVDTRKPLSPNQRGEICVRGPTIMLGYLNQPETTSDTIDSDGWLKTGDIGYMTDDGFLYVVDRLKELIKVKGFQVPPAELEDLLLSHPGVKDCAVIGVQHARHGEVPKAFVVRKNVELAENELIEFIKVMSDPLSKSSHETTPLTQDHESQENASAQEPPLPYNPPPAYTETKGVPPLNMAPPPEYNETPSSIPHAPTTPTVFVVPINSKPAEATCPYCNVPITTRVEHKAGNLTWTSPTSVQFVNVDWDVIIVQSLQES</sequence>
<feature type="domain" description="LITAF" evidence="5">
    <location>
        <begin position="295"/>
        <end position="323"/>
    </location>
</feature>
<dbReference type="Pfam" id="PF13193">
    <property type="entry name" value="AMP-binding_C"/>
    <property type="match status" value="1"/>
</dbReference>
<comment type="subcellular location">
    <subcellularLocation>
        <location evidence="1">Peroxisome</location>
    </subcellularLocation>
</comment>
<dbReference type="SUPFAM" id="SSF56801">
    <property type="entry name" value="Acetyl-CoA synthetase-like"/>
    <property type="match status" value="1"/>
</dbReference>
<evidence type="ECO:0000256" key="3">
    <source>
        <dbReference type="SAM" id="MobiDB-lite"/>
    </source>
</evidence>
<evidence type="ECO:0000256" key="1">
    <source>
        <dbReference type="ARBA" id="ARBA00004275"/>
    </source>
</evidence>
<protein>
    <submittedName>
        <fullName evidence="8">Uncharacterized protein</fullName>
    </submittedName>
</protein>
<evidence type="ECO:0000259" key="6">
    <source>
        <dbReference type="Pfam" id="PF13193"/>
    </source>
</evidence>
<feature type="domain" description="AMP-dependent synthetase/ligase" evidence="4">
    <location>
        <begin position="5"/>
        <end position="113"/>
    </location>
</feature>
<dbReference type="InterPro" id="IPR006629">
    <property type="entry name" value="LITAF"/>
</dbReference>
<dbReference type="Gene3D" id="3.40.50.12780">
    <property type="entry name" value="N-terminal domain of ligase-like"/>
    <property type="match status" value="1"/>
</dbReference>
<dbReference type="InterPro" id="IPR042099">
    <property type="entry name" value="ANL_N_sf"/>
</dbReference>
<accession>A0A914DLR7</accession>
<dbReference type="GO" id="GO:0005777">
    <property type="term" value="C:peroxisome"/>
    <property type="evidence" value="ECO:0007669"/>
    <property type="project" value="UniProtKB-SubCell"/>
</dbReference>
<feature type="region of interest" description="Disordered" evidence="3">
    <location>
        <begin position="220"/>
        <end position="282"/>
    </location>
</feature>
<dbReference type="InterPro" id="IPR025110">
    <property type="entry name" value="AMP-bd_C"/>
</dbReference>
<evidence type="ECO:0000313" key="7">
    <source>
        <dbReference type="Proteomes" id="UP000887540"/>
    </source>
</evidence>
<dbReference type="WBParaSite" id="ACRNAN_scaffold3010.g11664.t1">
    <property type="protein sequence ID" value="ACRNAN_scaffold3010.g11664.t1"/>
    <property type="gene ID" value="ACRNAN_scaffold3010.g11664"/>
</dbReference>
<proteinExistence type="predicted"/>
<dbReference type="Pfam" id="PF00501">
    <property type="entry name" value="AMP-binding"/>
    <property type="match status" value="1"/>
</dbReference>
<evidence type="ECO:0000259" key="4">
    <source>
        <dbReference type="Pfam" id="PF00501"/>
    </source>
</evidence>
<evidence type="ECO:0000259" key="5">
    <source>
        <dbReference type="Pfam" id="PF10601"/>
    </source>
</evidence>
<reference evidence="8" key="1">
    <citation type="submission" date="2022-11" db="UniProtKB">
        <authorList>
            <consortium name="WormBaseParasite"/>
        </authorList>
    </citation>
    <scope>IDENTIFICATION</scope>
</reference>
<dbReference type="Pfam" id="PF10601">
    <property type="entry name" value="zf-LITAF-like"/>
    <property type="match status" value="1"/>
</dbReference>
<dbReference type="GO" id="GO:0016405">
    <property type="term" value="F:CoA-ligase activity"/>
    <property type="evidence" value="ECO:0007669"/>
    <property type="project" value="TreeGrafter"/>
</dbReference>
<dbReference type="Gene3D" id="3.30.300.30">
    <property type="match status" value="1"/>
</dbReference>
<dbReference type="InterPro" id="IPR000873">
    <property type="entry name" value="AMP-dep_synth/lig_dom"/>
</dbReference>
<feature type="domain" description="AMP-binding enzyme C-terminal" evidence="6">
    <location>
        <begin position="164"/>
        <end position="213"/>
    </location>
</feature>
<dbReference type="Proteomes" id="UP000887540">
    <property type="component" value="Unplaced"/>
</dbReference>
<keyword evidence="7" id="KW-1185">Reference proteome</keyword>
<dbReference type="AlphaFoldDB" id="A0A914DLR7"/>
<evidence type="ECO:0000256" key="2">
    <source>
        <dbReference type="ARBA" id="ARBA00023140"/>
    </source>
</evidence>